<dbReference type="EMBL" id="CP011125">
    <property type="protein sequence ID" value="AKF06522.1"/>
    <property type="molecule type" value="Genomic_DNA"/>
</dbReference>
<dbReference type="KEGG" id="samy:DB32_003671"/>
<dbReference type="Gene3D" id="3.30.70.120">
    <property type="match status" value="1"/>
</dbReference>
<gene>
    <name evidence="2" type="ORF">DB32_003671</name>
</gene>
<organism evidence="2 3">
    <name type="scientific">Sandaracinus amylolyticus</name>
    <dbReference type="NCBI Taxonomy" id="927083"/>
    <lineage>
        <taxon>Bacteria</taxon>
        <taxon>Pseudomonadati</taxon>
        <taxon>Myxococcota</taxon>
        <taxon>Polyangia</taxon>
        <taxon>Polyangiales</taxon>
        <taxon>Sandaracinaceae</taxon>
        <taxon>Sandaracinus</taxon>
    </lineage>
</organism>
<dbReference type="RefSeq" id="WP_053233687.1">
    <property type="nucleotide sequence ID" value="NZ_CP011125.1"/>
</dbReference>
<dbReference type="PANTHER" id="PTHR23419">
    <property type="entry name" value="DIVALENT CATION TOLERANCE CUTA-RELATED"/>
    <property type="match status" value="1"/>
</dbReference>
<proteinExistence type="inferred from homology"/>
<evidence type="ECO:0000313" key="2">
    <source>
        <dbReference type="EMBL" id="AKF06522.1"/>
    </source>
</evidence>
<name>A0A0F6YIA9_9BACT</name>
<evidence type="ECO:0000256" key="1">
    <source>
        <dbReference type="ARBA" id="ARBA00010169"/>
    </source>
</evidence>
<reference evidence="2 3" key="1">
    <citation type="submission" date="2015-03" db="EMBL/GenBank/DDBJ databases">
        <title>Genome assembly of Sandaracinus amylolyticus DSM 53668.</title>
        <authorList>
            <person name="Sharma G."/>
            <person name="Subramanian S."/>
        </authorList>
    </citation>
    <scope>NUCLEOTIDE SEQUENCE [LARGE SCALE GENOMIC DNA]</scope>
    <source>
        <strain evidence="2 3">DSM 53668</strain>
    </source>
</reference>
<evidence type="ECO:0000313" key="3">
    <source>
        <dbReference type="Proteomes" id="UP000034883"/>
    </source>
</evidence>
<dbReference type="InterPro" id="IPR015867">
    <property type="entry name" value="N-reg_PII/ATP_PRibTrfase_C"/>
</dbReference>
<dbReference type="STRING" id="927083.DB32_003671"/>
<dbReference type="InterPro" id="IPR004323">
    <property type="entry name" value="Ion_tolerance_CutA"/>
</dbReference>
<dbReference type="GO" id="GO:0005507">
    <property type="term" value="F:copper ion binding"/>
    <property type="evidence" value="ECO:0007669"/>
    <property type="project" value="TreeGrafter"/>
</dbReference>
<accession>A0A0F6YIA9</accession>
<dbReference type="InterPro" id="IPR011322">
    <property type="entry name" value="N-reg_PII-like_a/b"/>
</dbReference>
<dbReference type="Pfam" id="PF03091">
    <property type="entry name" value="CutA1"/>
    <property type="match status" value="1"/>
</dbReference>
<dbReference type="OrthoDB" id="37622at2"/>
<dbReference type="AlphaFoldDB" id="A0A0F6YIA9"/>
<comment type="similarity">
    <text evidence="1">Belongs to the CutA family.</text>
</comment>
<dbReference type="Proteomes" id="UP000034883">
    <property type="component" value="Chromosome"/>
</dbReference>
<sequence>MSDDAIVILCTVPSVEVGETLGRSLVEARLAACVNVIPGLRSIYRWKGEVQIDAEAQCLIKTRASLFERVRDHVLANHPYETPEIVALPVTRGSDGYLAWIASETA</sequence>
<dbReference type="GO" id="GO:0010038">
    <property type="term" value="P:response to metal ion"/>
    <property type="evidence" value="ECO:0007669"/>
    <property type="project" value="InterPro"/>
</dbReference>
<protein>
    <submittedName>
        <fullName evidence="2">Periplasmic divalent cation tolerance protein CutA</fullName>
    </submittedName>
</protein>
<keyword evidence="3" id="KW-1185">Reference proteome</keyword>
<dbReference type="PANTHER" id="PTHR23419:SF8">
    <property type="entry name" value="FI09726P"/>
    <property type="match status" value="1"/>
</dbReference>
<dbReference type="SUPFAM" id="SSF54913">
    <property type="entry name" value="GlnB-like"/>
    <property type="match status" value="1"/>
</dbReference>